<dbReference type="Proteomes" id="UP000251314">
    <property type="component" value="Unassembled WGS sequence"/>
</dbReference>
<proteinExistence type="predicted"/>
<feature type="compositionally biased region" description="Polar residues" evidence="1">
    <location>
        <begin position="1"/>
        <end position="10"/>
    </location>
</feature>
<gene>
    <name evidence="3" type="ORF">PC110_g3866</name>
    <name evidence="2" type="ORF">PC129_g2618</name>
</gene>
<name>A0A329STB7_9STRA</name>
<sequence length="34" mass="3439">MPQSMGLQQQDISAGGADIDADDKPLAATGDHAL</sequence>
<keyword evidence="4" id="KW-1185">Reference proteome</keyword>
<evidence type="ECO:0000256" key="1">
    <source>
        <dbReference type="SAM" id="MobiDB-lite"/>
    </source>
</evidence>
<comment type="caution">
    <text evidence="3">The sequence shown here is derived from an EMBL/GenBank/DDBJ whole genome shotgun (WGS) entry which is preliminary data.</text>
</comment>
<evidence type="ECO:0000313" key="4">
    <source>
        <dbReference type="Proteomes" id="UP000251314"/>
    </source>
</evidence>
<dbReference type="EMBL" id="RCMV01000049">
    <property type="protein sequence ID" value="KAG3226789.1"/>
    <property type="molecule type" value="Genomic_DNA"/>
</dbReference>
<reference evidence="3 4" key="1">
    <citation type="submission" date="2018-01" db="EMBL/GenBank/DDBJ databases">
        <title>Draft genome of the strawberry crown rot pathogen Phytophthora cactorum.</title>
        <authorList>
            <person name="Armitage A.D."/>
            <person name="Lysoe E."/>
            <person name="Nellist C.F."/>
            <person name="Harrison R.J."/>
            <person name="Brurberg M.B."/>
        </authorList>
    </citation>
    <scope>NUCLEOTIDE SEQUENCE [LARGE SCALE GENOMIC DNA]</scope>
    <source>
        <strain evidence="3 4">10300</strain>
    </source>
</reference>
<dbReference type="VEuPathDB" id="FungiDB:PC110_g3866"/>
<evidence type="ECO:0000313" key="3">
    <source>
        <dbReference type="EMBL" id="RAW39895.1"/>
    </source>
</evidence>
<dbReference type="EMBL" id="MJFZ01000057">
    <property type="protein sequence ID" value="RAW39895.1"/>
    <property type="molecule type" value="Genomic_DNA"/>
</dbReference>
<evidence type="ECO:0000313" key="2">
    <source>
        <dbReference type="EMBL" id="KAG3226789.1"/>
    </source>
</evidence>
<feature type="region of interest" description="Disordered" evidence="1">
    <location>
        <begin position="1"/>
        <end position="34"/>
    </location>
</feature>
<dbReference type="Proteomes" id="UP000760860">
    <property type="component" value="Unassembled WGS sequence"/>
</dbReference>
<protein>
    <submittedName>
        <fullName evidence="3">Uncharacterized protein</fullName>
    </submittedName>
</protein>
<organism evidence="3 4">
    <name type="scientific">Phytophthora cactorum</name>
    <dbReference type="NCBI Taxonomy" id="29920"/>
    <lineage>
        <taxon>Eukaryota</taxon>
        <taxon>Sar</taxon>
        <taxon>Stramenopiles</taxon>
        <taxon>Oomycota</taxon>
        <taxon>Peronosporomycetes</taxon>
        <taxon>Peronosporales</taxon>
        <taxon>Peronosporaceae</taxon>
        <taxon>Phytophthora</taxon>
    </lineage>
</organism>
<reference evidence="2" key="2">
    <citation type="submission" date="2018-05" db="EMBL/GenBank/DDBJ databases">
        <title>Effector identification in a new, highly contiguous assembly of the strawberry crown rot pathogen Phytophthora cactorum.</title>
        <authorList>
            <person name="Armitage A.D."/>
            <person name="Nellist C.F."/>
            <person name="Bates H."/>
            <person name="Vickerstaff R.J."/>
            <person name="Harrison R.J."/>
        </authorList>
    </citation>
    <scope>NUCLEOTIDE SEQUENCE</scope>
    <source>
        <strain evidence="2">P421</strain>
    </source>
</reference>
<dbReference type="AlphaFoldDB" id="A0A329STB7"/>
<accession>A0A329STB7</accession>